<reference evidence="2 3" key="1">
    <citation type="submission" date="2024-04" db="EMBL/GenBank/DDBJ databases">
        <authorList>
            <person name="Fracassetti M."/>
        </authorList>
    </citation>
    <scope>NUCLEOTIDE SEQUENCE [LARGE SCALE GENOMIC DNA]</scope>
</reference>
<sequence length="85" mass="9307">MENGLGLLALWVGIWGCRGSSNGERSMSRIWGHCGLEFGVTTTESGIERWEGVIEVGWDVAGNSLELVAALVFLDLMEFSDEEDD</sequence>
<feature type="signal peptide" evidence="1">
    <location>
        <begin position="1"/>
        <end position="19"/>
    </location>
</feature>
<accession>A0AAV2CAE2</accession>
<keyword evidence="3" id="KW-1185">Reference proteome</keyword>
<evidence type="ECO:0000256" key="1">
    <source>
        <dbReference type="SAM" id="SignalP"/>
    </source>
</evidence>
<protein>
    <submittedName>
        <fullName evidence="2">Uncharacterized protein</fullName>
    </submittedName>
</protein>
<proteinExistence type="predicted"/>
<evidence type="ECO:0000313" key="3">
    <source>
        <dbReference type="Proteomes" id="UP001497516"/>
    </source>
</evidence>
<name>A0AAV2CAE2_9ROSI</name>
<gene>
    <name evidence="2" type="ORF">LTRI10_LOCUS1050</name>
</gene>
<keyword evidence="1" id="KW-0732">Signal</keyword>
<feature type="chain" id="PRO_5043864243" evidence="1">
    <location>
        <begin position="20"/>
        <end position="85"/>
    </location>
</feature>
<dbReference type="Proteomes" id="UP001497516">
    <property type="component" value="Chromosome 1"/>
</dbReference>
<evidence type="ECO:0000313" key="2">
    <source>
        <dbReference type="EMBL" id="CAL1353126.1"/>
    </source>
</evidence>
<organism evidence="2 3">
    <name type="scientific">Linum trigynum</name>
    <dbReference type="NCBI Taxonomy" id="586398"/>
    <lineage>
        <taxon>Eukaryota</taxon>
        <taxon>Viridiplantae</taxon>
        <taxon>Streptophyta</taxon>
        <taxon>Embryophyta</taxon>
        <taxon>Tracheophyta</taxon>
        <taxon>Spermatophyta</taxon>
        <taxon>Magnoliopsida</taxon>
        <taxon>eudicotyledons</taxon>
        <taxon>Gunneridae</taxon>
        <taxon>Pentapetalae</taxon>
        <taxon>rosids</taxon>
        <taxon>fabids</taxon>
        <taxon>Malpighiales</taxon>
        <taxon>Linaceae</taxon>
        <taxon>Linum</taxon>
    </lineage>
</organism>
<dbReference type="AlphaFoldDB" id="A0AAV2CAE2"/>
<dbReference type="EMBL" id="OZ034813">
    <property type="protein sequence ID" value="CAL1353126.1"/>
    <property type="molecule type" value="Genomic_DNA"/>
</dbReference>